<proteinExistence type="predicted"/>
<dbReference type="KEGG" id="rpq:rpr22_0129"/>
<organism evidence="1 2">
    <name type="scientific">Rickettsia prowazekii (strain Rp22)</name>
    <dbReference type="NCBI Taxonomy" id="449216"/>
    <lineage>
        <taxon>Bacteria</taxon>
        <taxon>Pseudomonadati</taxon>
        <taxon>Pseudomonadota</taxon>
        <taxon>Alphaproteobacteria</taxon>
        <taxon>Rickettsiales</taxon>
        <taxon>Rickettsiaceae</taxon>
        <taxon>Rickettsieae</taxon>
        <taxon>Rickettsia</taxon>
        <taxon>typhus group</taxon>
    </lineage>
</organism>
<evidence type="ECO:0000313" key="2">
    <source>
        <dbReference type="Proteomes" id="UP000006931"/>
    </source>
</evidence>
<accession>D5AW47</accession>
<dbReference type="HOGENOM" id="CLU_3257151_0_0_5"/>
<gene>
    <name evidence="1" type="ORF">rpr22_0129</name>
</gene>
<dbReference type="Proteomes" id="UP000006931">
    <property type="component" value="Chromosome"/>
</dbReference>
<dbReference type="EMBL" id="CP001584">
    <property type="protein sequence ID" value="ADE29636.1"/>
    <property type="molecule type" value="Genomic_DNA"/>
</dbReference>
<name>D5AW47_RICPP</name>
<evidence type="ECO:0000313" key="1">
    <source>
        <dbReference type="EMBL" id="ADE29636.1"/>
    </source>
</evidence>
<sequence length="42" mass="4986">MDNTIVIQQFWNIEKQLIALLCIELLNNVLKLSVNRDIPYQK</sequence>
<reference evidence="1 2" key="1">
    <citation type="journal article" date="2010" name="Genome Res.">
        <title>Genomic, proteomic, and transcriptomic analysis of virulent and avirulent Rickettsia prowazekii reveals its adaptive mutation capabilities.</title>
        <authorList>
            <person name="Bechah Y."/>
            <person name="El Karkouri K."/>
            <person name="Mediannikov O."/>
            <person name="Leroy Q."/>
            <person name="Pelletier N."/>
            <person name="Robert C."/>
            <person name="Medigue C."/>
            <person name="Mege J.L."/>
            <person name="Raoult D."/>
        </authorList>
    </citation>
    <scope>NUCLEOTIDE SEQUENCE [LARGE SCALE GENOMIC DNA]</scope>
    <source>
        <strain evidence="1 2">Rp22</strain>
    </source>
</reference>
<protein>
    <submittedName>
        <fullName evidence="1">Uncharacterized protein</fullName>
    </submittedName>
</protein>
<dbReference type="AlphaFoldDB" id="D5AW47"/>